<dbReference type="RefSeq" id="WP_132017336.1">
    <property type="nucleotide sequence ID" value="NZ_SLUN01000049.1"/>
</dbReference>
<dbReference type="Proteomes" id="UP000295008">
    <property type="component" value="Unassembled WGS sequence"/>
</dbReference>
<comment type="caution">
    <text evidence="1">The sequence shown here is derived from an EMBL/GenBank/DDBJ whole genome shotgun (WGS) entry which is preliminary data.</text>
</comment>
<sequence length="87" mass="10073">MSLKNYMEDVVVEIFEEFHRQHPEFCACDRCRVDTVAIALSNLRGRYAVSPEGEVFAKLSREDRQVRADALRMIIEAAKQVSQQPHH</sequence>
<dbReference type="EMBL" id="SLUN01000049">
    <property type="protein sequence ID" value="TCL56492.1"/>
    <property type="molecule type" value="Genomic_DNA"/>
</dbReference>
<accession>A0A4V2QBH8</accession>
<reference evidence="1 2" key="1">
    <citation type="submission" date="2019-03" db="EMBL/GenBank/DDBJ databases">
        <title>Genomic Encyclopedia of Type Strains, Phase IV (KMG-IV): sequencing the most valuable type-strain genomes for metagenomic binning, comparative biology and taxonomic classification.</title>
        <authorList>
            <person name="Goeker M."/>
        </authorList>
    </citation>
    <scope>NUCLEOTIDE SEQUENCE [LARGE SCALE GENOMIC DNA]</scope>
    <source>
        <strain evidence="1 2">LX-B</strain>
    </source>
</reference>
<dbReference type="InterPro" id="IPR019657">
    <property type="entry name" value="ComFB"/>
</dbReference>
<dbReference type="Pfam" id="PF10719">
    <property type="entry name" value="ComFB"/>
    <property type="match status" value="1"/>
</dbReference>
<name>A0A4V2QBH8_HYDET</name>
<organism evidence="1 2">
    <name type="scientific">Hydrogenispora ethanolica</name>
    <dbReference type="NCBI Taxonomy" id="1082276"/>
    <lineage>
        <taxon>Bacteria</taxon>
        <taxon>Bacillati</taxon>
        <taxon>Bacillota</taxon>
        <taxon>Hydrogenispora</taxon>
    </lineage>
</organism>
<evidence type="ECO:0000313" key="2">
    <source>
        <dbReference type="Proteomes" id="UP000295008"/>
    </source>
</evidence>
<protein>
    <submittedName>
        <fullName evidence="1">Competence protein ComFB</fullName>
    </submittedName>
</protein>
<evidence type="ECO:0000313" key="1">
    <source>
        <dbReference type="EMBL" id="TCL56492.1"/>
    </source>
</evidence>
<dbReference type="OrthoDB" id="5616024at2"/>
<gene>
    <name evidence="1" type="ORF">EDC14_104916</name>
</gene>
<proteinExistence type="predicted"/>
<dbReference type="AlphaFoldDB" id="A0A4V2QBH8"/>
<keyword evidence="2" id="KW-1185">Reference proteome</keyword>